<evidence type="ECO:0000259" key="8">
    <source>
        <dbReference type="PROSITE" id="PS51194"/>
    </source>
</evidence>
<dbReference type="GO" id="GO:0004386">
    <property type="term" value="F:helicase activity"/>
    <property type="evidence" value="ECO:0007669"/>
    <property type="project" value="UniProtKB-KW"/>
</dbReference>
<dbReference type="SMART" id="SM00490">
    <property type="entry name" value="HELICc"/>
    <property type="match status" value="1"/>
</dbReference>
<dbReference type="SMART" id="SM00487">
    <property type="entry name" value="DEXDc"/>
    <property type="match status" value="1"/>
</dbReference>
<dbReference type="Pfam" id="PF00176">
    <property type="entry name" value="SNF2-rel_dom"/>
    <property type="match status" value="1"/>
</dbReference>
<dbReference type="PANTHER" id="PTHR45629:SF7">
    <property type="entry name" value="DNA EXCISION REPAIR PROTEIN ERCC-6-RELATED"/>
    <property type="match status" value="1"/>
</dbReference>
<dbReference type="PROSITE" id="PS51194">
    <property type="entry name" value="HELICASE_CTER"/>
    <property type="match status" value="1"/>
</dbReference>
<evidence type="ECO:0000256" key="5">
    <source>
        <dbReference type="ARBA" id="ARBA00023242"/>
    </source>
</evidence>
<organism evidence="9 10">
    <name type="scientific">Septoria linicola</name>
    <dbReference type="NCBI Taxonomy" id="215465"/>
    <lineage>
        <taxon>Eukaryota</taxon>
        <taxon>Fungi</taxon>
        <taxon>Dikarya</taxon>
        <taxon>Ascomycota</taxon>
        <taxon>Pezizomycotina</taxon>
        <taxon>Dothideomycetes</taxon>
        <taxon>Dothideomycetidae</taxon>
        <taxon>Mycosphaerellales</taxon>
        <taxon>Mycosphaerellaceae</taxon>
        <taxon>Septoria</taxon>
    </lineage>
</organism>
<evidence type="ECO:0000256" key="4">
    <source>
        <dbReference type="ARBA" id="ARBA00022840"/>
    </source>
</evidence>
<keyword evidence="3 9" id="KW-0378">Hydrolase</keyword>
<dbReference type="GO" id="GO:0005524">
    <property type="term" value="F:ATP binding"/>
    <property type="evidence" value="ECO:0007669"/>
    <property type="project" value="InterPro"/>
</dbReference>
<dbReference type="Gene3D" id="3.40.50.10810">
    <property type="entry name" value="Tandem AAA-ATPase domain"/>
    <property type="match status" value="1"/>
</dbReference>
<dbReference type="InterPro" id="IPR029256">
    <property type="entry name" value="Heliccase-ass-bd"/>
</dbReference>
<dbReference type="Pfam" id="PF14773">
    <property type="entry name" value="VIGSSK"/>
    <property type="match status" value="1"/>
</dbReference>
<dbReference type="InterPro" id="IPR057931">
    <property type="entry name" value="RHH_ERCC6L2"/>
</dbReference>
<dbReference type="InterPro" id="IPR014001">
    <property type="entry name" value="Helicase_ATP-bd"/>
</dbReference>
<evidence type="ECO:0000256" key="6">
    <source>
        <dbReference type="SAM" id="MobiDB-lite"/>
    </source>
</evidence>
<feature type="domain" description="Helicase C-terminal" evidence="8">
    <location>
        <begin position="543"/>
        <end position="698"/>
    </location>
</feature>
<dbReference type="AlphaFoldDB" id="A0A9Q9AQG6"/>
<evidence type="ECO:0000259" key="7">
    <source>
        <dbReference type="PROSITE" id="PS51192"/>
    </source>
</evidence>
<evidence type="ECO:0000256" key="3">
    <source>
        <dbReference type="ARBA" id="ARBA00022801"/>
    </source>
</evidence>
<dbReference type="Pfam" id="PF25806">
    <property type="entry name" value="RHH_ERCC6L2"/>
    <property type="match status" value="1"/>
</dbReference>
<dbReference type="InterPro" id="IPR049730">
    <property type="entry name" value="SNF2/RAD54-like_C"/>
</dbReference>
<name>A0A9Q9AQG6_9PEZI</name>
<dbReference type="InterPro" id="IPR000330">
    <property type="entry name" value="SNF2_N"/>
</dbReference>
<feature type="domain" description="Helicase ATP-binding" evidence="7">
    <location>
        <begin position="170"/>
        <end position="351"/>
    </location>
</feature>
<feature type="compositionally biased region" description="Basic and acidic residues" evidence="6">
    <location>
        <begin position="104"/>
        <end position="126"/>
    </location>
</feature>
<dbReference type="GO" id="GO:0005634">
    <property type="term" value="C:nucleus"/>
    <property type="evidence" value="ECO:0007669"/>
    <property type="project" value="UniProtKB-SubCell"/>
</dbReference>
<dbReference type="Gene3D" id="3.40.50.300">
    <property type="entry name" value="P-loop containing nucleotide triphosphate hydrolases"/>
    <property type="match status" value="1"/>
</dbReference>
<dbReference type="FunFam" id="3.40.50.10810:FF:000019">
    <property type="entry name" value="DNA excision repair protein ERCC-6-like 2 isoform X1"/>
    <property type="match status" value="1"/>
</dbReference>
<gene>
    <name evidence="9" type="ORF">Slin15195_G022600</name>
</gene>
<keyword evidence="9" id="KW-0347">Helicase</keyword>
<dbReference type="PROSITE" id="PS51192">
    <property type="entry name" value="HELICASE_ATP_BIND_1"/>
    <property type="match status" value="1"/>
</dbReference>
<dbReference type="SUPFAM" id="SSF52540">
    <property type="entry name" value="P-loop containing nucleoside triphosphate hydrolases"/>
    <property type="match status" value="2"/>
</dbReference>
<dbReference type="InterPro" id="IPR038718">
    <property type="entry name" value="SNF2-like_sf"/>
</dbReference>
<dbReference type="InterPro" id="IPR001650">
    <property type="entry name" value="Helicase_C-like"/>
</dbReference>
<dbReference type="EMBL" id="CP099419">
    <property type="protein sequence ID" value="USW48941.1"/>
    <property type="molecule type" value="Genomic_DNA"/>
</dbReference>
<accession>A0A9Q9AQG6</accession>
<dbReference type="PANTHER" id="PTHR45629">
    <property type="entry name" value="SNF2/RAD54 FAMILY MEMBER"/>
    <property type="match status" value="1"/>
</dbReference>
<keyword evidence="4" id="KW-0067">ATP-binding</keyword>
<keyword evidence="2" id="KW-0547">Nucleotide-binding</keyword>
<sequence>MAPSMHQKQEAAERATFSDFDDSGGEREKKRVKKTHRSTTTTTTAAPRRRRTSSSLVGKRKVRAKRRPVGRAEESDDEEERPEATLPDYLKSRRRDRTTQQQKGGDHGLRLPPKHEDVKPLPHLETKPNLSGVTPPRPYENIKLSHGGVIPASIAQFLKPYQVEGTEWLFDKFIRQKGALLGDDMGLGKTIQVISFLAAAFGKTGDERDHKRMRRKRKYEPDAWYPRVIIVCPGTLIENWKAELDRWGYWHIYLYHGGAAAKEAALAAAESGMLEIMITTYDTYKRDESAINCVSWDCVIADECHIIKERKSQNAQAMNNINALCRIGLSGTAIQNKYEELWTLLNWANPGSVSTIASWKSTICVPLKIGQSHDATNSQLAKARRTAANLSNNLLPHFFKRRTKALIAHQLPKKSDRVVFCPLTETQVAAYQNFTDSELVHAIRDSAEPCFCGSGKKQGSCCREQIEGFGEWRNHVFPALVTLQKLSNHVALMVPKAEADAERLQKDLDRLKVALPETWKDMFNNRDNLTYLAQPEFCGKWNVLKQLMKLWHDNGDKVLIFSHSVKLLNILKLLLMFKTTYNIAYLDGSMSYFDRQKEVNEFNSSPTSFGFLISTKAGGVGLNITSANKVVVVDPNWNPAYDLQAQDRAYRIGQTRDVEVFRLVSVGTVEEIVYARQIYKQQQANIGYNASVERRYFKGVQDDKDHKGEIFGLANLFAPQQENVVLRDIVNKTNVAETRAGVEVAGLDLEASMEDEDDFVLNAKSENAAMEAIAAELVGGQKVKPKKKDPVQAILASAGVAYTHENAEVIGTSKIETKLSSRAQKGEDDPDHINEFAFARSQQSQRAMPPNAGTGYQAVYGDGGEGEEVRVKYKYRPPEEVKRRQFCAMADYYNYDVSDFALVVEGWTQQQRRDCLEHFYRQRRAALAGV</sequence>
<dbReference type="Proteomes" id="UP001056384">
    <property type="component" value="Chromosome 2"/>
</dbReference>
<evidence type="ECO:0000313" key="10">
    <source>
        <dbReference type="Proteomes" id="UP001056384"/>
    </source>
</evidence>
<dbReference type="CDD" id="cd18793">
    <property type="entry name" value="SF2_C_SNF"/>
    <property type="match status" value="1"/>
</dbReference>
<dbReference type="InterPro" id="IPR050496">
    <property type="entry name" value="SNF2_RAD54_helicase_repair"/>
</dbReference>
<reference evidence="9" key="1">
    <citation type="submission" date="2022-06" db="EMBL/GenBank/DDBJ databases">
        <title>Complete genome sequences of two strains of the flax pathogen Septoria linicola.</title>
        <authorList>
            <person name="Lapalu N."/>
            <person name="Simon A."/>
            <person name="Demenou B."/>
            <person name="Paumier D."/>
            <person name="Guillot M.-P."/>
            <person name="Gout L."/>
            <person name="Valade R."/>
        </authorList>
    </citation>
    <scope>NUCLEOTIDE SEQUENCE</scope>
    <source>
        <strain evidence="9">SE15195</strain>
    </source>
</reference>
<feature type="compositionally biased region" description="Basic residues" evidence="6">
    <location>
        <begin position="47"/>
        <end position="69"/>
    </location>
</feature>
<evidence type="ECO:0000256" key="1">
    <source>
        <dbReference type="ARBA" id="ARBA00004123"/>
    </source>
</evidence>
<feature type="region of interest" description="Disordered" evidence="6">
    <location>
        <begin position="1"/>
        <end position="138"/>
    </location>
</feature>
<dbReference type="Pfam" id="PF00271">
    <property type="entry name" value="Helicase_C"/>
    <property type="match status" value="1"/>
</dbReference>
<evidence type="ECO:0000256" key="2">
    <source>
        <dbReference type="ARBA" id="ARBA00022741"/>
    </source>
</evidence>
<dbReference type="GO" id="GO:0016787">
    <property type="term" value="F:hydrolase activity"/>
    <property type="evidence" value="ECO:0007669"/>
    <property type="project" value="UniProtKB-KW"/>
</dbReference>
<evidence type="ECO:0000313" key="9">
    <source>
        <dbReference type="EMBL" id="USW48941.1"/>
    </source>
</evidence>
<comment type="subcellular location">
    <subcellularLocation>
        <location evidence="1">Nucleus</location>
    </subcellularLocation>
</comment>
<keyword evidence="10" id="KW-1185">Reference proteome</keyword>
<dbReference type="InterPro" id="IPR027417">
    <property type="entry name" value="P-loop_NTPase"/>
</dbReference>
<proteinExistence type="predicted"/>
<protein>
    <submittedName>
        <fullName evidence="9">Helicase, P-loop containing nucleoside triphosphate hydrolase, SNF2-like domain superfamily</fullName>
    </submittedName>
</protein>
<keyword evidence="5" id="KW-0539">Nucleus</keyword>